<feature type="compositionally biased region" description="Polar residues" evidence="1">
    <location>
        <begin position="56"/>
        <end position="69"/>
    </location>
</feature>
<feature type="region of interest" description="Disordered" evidence="1">
    <location>
        <begin position="31"/>
        <end position="113"/>
    </location>
</feature>
<sequence>MQLGKVHGMDKSGFKHLLFLKDKNVHRSTIQAGIVRNAREEEISQMESDSNDEDNTQMQDDSASGSDAVQSLLLPDPPTTSSNAQPKKPHSIRTRVSKKKTTPREGSYEVMKL</sequence>
<organism evidence="2">
    <name type="scientific">Clastoptera arizonana</name>
    <name type="common">Arizona spittle bug</name>
    <dbReference type="NCBI Taxonomy" id="38151"/>
    <lineage>
        <taxon>Eukaryota</taxon>
        <taxon>Metazoa</taxon>
        <taxon>Ecdysozoa</taxon>
        <taxon>Arthropoda</taxon>
        <taxon>Hexapoda</taxon>
        <taxon>Insecta</taxon>
        <taxon>Pterygota</taxon>
        <taxon>Neoptera</taxon>
        <taxon>Paraneoptera</taxon>
        <taxon>Hemiptera</taxon>
        <taxon>Auchenorrhyncha</taxon>
        <taxon>Cercopoidea</taxon>
        <taxon>Clastopteridae</taxon>
        <taxon>Clastoptera</taxon>
    </lineage>
</organism>
<gene>
    <name evidence="2" type="ORF">g.44529</name>
</gene>
<evidence type="ECO:0000256" key="1">
    <source>
        <dbReference type="SAM" id="MobiDB-lite"/>
    </source>
</evidence>
<accession>A0A1B6D685</accession>
<name>A0A1B6D685_9HEMI</name>
<protein>
    <submittedName>
        <fullName evidence="2">Uncharacterized protein</fullName>
    </submittedName>
</protein>
<evidence type="ECO:0000313" key="2">
    <source>
        <dbReference type="EMBL" id="JAS21183.1"/>
    </source>
</evidence>
<feature type="compositionally biased region" description="Basic and acidic residues" evidence="1">
    <location>
        <begin position="102"/>
        <end position="113"/>
    </location>
</feature>
<feature type="compositionally biased region" description="Basic residues" evidence="1">
    <location>
        <begin position="87"/>
        <end position="101"/>
    </location>
</feature>
<reference evidence="2" key="1">
    <citation type="submission" date="2015-12" db="EMBL/GenBank/DDBJ databases">
        <title>De novo transcriptome assembly of four potential Pierce s Disease insect vectors from Arizona vineyards.</title>
        <authorList>
            <person name="Tassone E.E."/>
        </authorList>
    </citation>
    <scope>NUCLEOTIDE SEQUENCE</scope>
</reference>
<dbReference type="AlphaFoldDB" id="A0A1B6D685"/>
<dbReference type="EMBL" id="GEDC01016115">
    <property type="protein sequence ID" value="JAS21183.1"/>
    <property type="molecule type" value="Transcribed_RNA"/>
</dbReference>
<proteinExistence type="predicted"/>